<reference evidence="2" key="1">
    <citation type="submission" date="2021-01" db="EMBL/GenBank/DDBJ databases">
        <authorList>
            <person name="Corre E."/>
            <person name="Pelletier E."/>
            <person name="Niang G."/>
            <person name="Scheremetjew M."/>
            <person name="Finn R."/>
            <person name="Kale V."/>
            <person name="Holt S."/>
            <person name="Cochrane G."/>
            <person name="Meng A."/>
            <person name="Brown T."/>
            <person name="Cohen L."/>
        </authorList>
    </citation>
    <scope>NUCLEOTIDE SEQUENCE</scope>
    <source>
        <strain evidence="2">Pbaha01</strain>
    </source>
</reference>
<gene>
    <name evidence="2" type="ORF">PBAH0796_LOCUS28542</name>
</gene>
<dbReference type="SUPFAM" id="SSF52833">
    <property type="entry name" value="Thioredoxin-like"/>
    <property type="match status" value="1"/>
</dbReference>
<name>A0A7S0B6R6_9DINO</name>
<proteinExistence type="predicted"/>
<dbReference type="EMBL" id="HBEG01046941">
    <property type="protein sequence ID" value="CAD8384854.1"/>
    <property type="molecule type" value="Transcribed_RNA"/>
</dbReference>
<accession>A0A7S0B6R6</accession>
<evidence type="ECO:0000313" key="2">
    <source>
        <dbReference type="EMBL" id="CAD8384854.1"/>
    </source>
</evidence>
<organism evidence="2">
    <name type="scientific">Pyrodinium bahamense</name>
    <dbReference type="NCBI Taxonomy" id="73915"/>
    <lineage>
        <taxon>Eukaryota</taxon>
        <taxon>Sar</taxon>
        <taxon>Alveolata</taxon>
        <taxon>Dinophyceae</taxon>
        <taxon>Gonyaulacales</taxon>
        <taxon>Pyrocystaceae</taxon>
        <taxon>Pyrodinium</taxon>
    </lineage>
</organism>
<dbReference type="GO" id="GO:0016491">
    <property type="term" value="F:oxidoreductase activity"/>
    <property type="evidence" value="ECO:0007669"/>
    <property type="project" value="InterPro"/>
</dbReference>
<dbReference type="Pfam" id="PF01323">
    <property type="entry name" value="DSBA"/>
    <property type="match status" value="1"/>
</dbReference>
<dbReference type="Gene3D" id="3.40.30.10">
    <property type="entry name" value="Glutaredoxin"/>
    <property type="match status" value="1"/>
</dbReference>
<sequence>MCVYLEELHAGMPELSQPEKDQRAHALIRKYYELTYERDCNISTPEGAAQAIEELGFGKAADAAEWLRRGGGIQEVNDRLREARRSNIHSVPHYIVKGSSEPRVGGVESFGGAQDSRTFYSIFKHLTQ</sequence>
<dbReference type="InterPro" id="IPR036249">
    <property type="entry name" value="Thioredoxin-like_sf"/>
</dbReference>
<dbReference type="InterPro" id="IPR001853">
    <property type="entry name" value="DSBA-like_thioredoxin_dom"/>
</dbReference>
<protein>
    <recommendedName>
        <fullName evidence="1">DSBA-like thioredoxin domain-containing protein</fullName>
    </recommendedName>
</protein>
<dbReference type="AlphaFoldDB" id="A0A7S0B6R6"/>
<feature type="domain" description="DSBA-like thioredoxin" evidence="1">
    <location>
        <begin position="21"/>
        <end position="106"/>
    </location>
</feature>
<evidence type="ECO:0000259" key="1">
    <source>
        <dbReference type="Pfam" id="PF01323"/>
    </source>
</evidence>